<sequence>MGSTQRVGVGIVGLGAIGVTHAQALHELRDRAELVAFSGGSLAAAAAVGWPEADQRSAADVVRSPDVDVVVSCSPSEFHARDVLEVLDAGKDVVVEKPMALSVADVDAIVTSAEQRGRTVSMISQHRFDPAHAQLKAMVDSGRLGDLRLARTHVHGYRTTAYYASADWRRSQELGGGVVMNQGVHNIDVLLWLAGEVVEVTAQVATLGQTMDAEDTAVATLRFASGALGALTLSTATPPGRAGTIDLDFTGGSVSVGQSRFLTWDVPEVPAPELPVRPVSLAGVSAPTVDLDGHVAQWRDVLDALDSGTAPLVDVHEAARTVRLLCAIYEAAATGRAVTPAHLT</sequence>
<dbReference type="InterPro" id="IPR055170">
    <property type="entry name" value="GFO_IDH_MocA-like_dom"/>
</dbReference>
<accession>A0ABX5VS69</accession>
<dbReference type="InterPro" id="IPR052515">
    <property type="entry name" value="Gfo/Idh/MocA_Oxidoreductase"/>
</dbReference>
<dbReference type="Pfam" id="PF22725">
    <property type="entry name" value="GFO_IDH_MocA_C3"/>
    <property type="match status" value="1"/>
</dbReference>
<evidence type="ECO:0000313" key="4">
    <source>
        <dbReference type="EMBL" id="QDB79700.1"/>
    </source>
</evidence>
<organism evidence="4 5">
    <name type="scientific">Georgenia wutianyii</name>
    <dbReference type="NCBI Taxonomy" id="2585135"/>
    <lineage>
        <taxon>Bacteria</taxon>
        <taxon>Bacillati</taxon>
        <taxon>Actinomycetota</taxon>
        <taxon>Actinomycetes</taxon>
        <taxon>Micrococcales</taxon>
        <taxon>Bogoriellaceae</taxon>
        <taxon>Georgenia</taxon>
    </lineage>
</organism>
<evidence type="ECO:0000256" key="1">
    <source>
        <dbReference type="ARBA" id="ARBA00023027"/>
    </source>
</evidence>
<dbReference type="Pfam" id="PF01408">
    <property type="entry name" value="GFO_IDH_MocA"/>
    <property type="match status" value="1"/>
</dbReference>
<evidence type="ECO:0000259" key="2">
    <source>
        <dbReference type="Pfam" id="PF01408"/>
    </source>
</evidence>
<dbReference type="SUPFAM" id="SSF55347">
    <property type="entry name" value="Glyceraldehyde-3-phosphate dehydrogenase-like, C-terminal domain"/>
    <property type="match status" value="1"/>
</dbReference>
<protein>
    <submittedName>
        <fullName evidence="4">Gfo/Idh/MocA family oxidoreductase</fullName>
    </submittedName>
</protein>
<dbReference type="SUPFAM" id="SSF51735">
    <property type="entry name" value="NAD(P)-binding Rossmann-fold domains"/>
    <property type="match status" value="1"/>
</dbReference>
<dbReference type="Gene3D" id="3.40.50.720">
    <property type="entry name" value="NAD(P)-binding Rossmann-like Domain"/>
    <property type="match status" value="1"/>
</dbReference>
<feature type="domain" description="GFO/IDH/MocA-like oxidoreductase" evidence="3">
    <location>
        <begin position="133"/>
        <end position="254"/>
    </location>
</feature>
<dbReference type="InterPro" id="IPR000683">
    <property type="entry name" value="Gfo/Idh/MocA-like_OxRdtase_N"/>
</dbReference>
<keyword evidence="5" id="KW-1185">Reference proteome</keyword>
<feature type="domain" description="Gfo/Idh/MocA-like oxidoreductase N-terminal" evidence="2">
    <location>
        <begin position="8"/>
        <end position="122"/>
    </location>
</feature>
<gene>
    <name evidence="4" type="ORF">FE251_10180</name>
</gene>
<dbReference type="PANTHER" id="PTHR43249:SF1">
    <property type="entry name" value="D-GLUCOSIDE 3-DEHYDROGENASE"/>
    <property type="match status" value="1"/>
</dbReference>
<evidence type="ECO:0000259" key="3">
    <source>
        <dbReference type="Pfam" id="PF22725"/>
    </source>
</evidence>
<dbReference type="PANTHER" id="PTHR43249">
    <property type="entry name" value="UDP-N-ACETYL-2-AMINO-2-DEOXY-D-GLUCURONATE OXIDASE"/>
    <property type="match status" value="1"/>
</dbReference>
<proteinExistence type="predicted"/>
<evidence type="ECO:0000313" key="5">
    <source>
        <dbReference type="Proteomes" id="UP000313948"/>
    </source>
</evidence>
<dbReference type="Gene3D" id="3.30.360.10">
    <property type="entry name" value="Dihydrodipicolinate Reductase, domain 2"/>
    <property type="match status" value="1"/>
</dbReference>
<keyword evidence="1" id="KW-0520">NAD</keyword>
<name>A0ABX5VS69_9MICO</name>
<dbReference type="Proteomes" id="UP000313948">
    <property type="component" value="Chromosome"/>
</dbReference>
<dbReference type="InterPro" id="IPR036291">
    <property type="entry name" value="NAD(P)-bd_dom_sf"/>
</dbReference>
<dbReference type="EMBL" id="CP040899">
    <property type="protein sequence ID" value="QDB79700.1"/>
    <property type="molecule type" value="Genomic_DNA"/>
</dbReference>
<dbReference type="RefSeq" id="WP_139948694.1">
    <property type="nucleotide sequence ID" value="NZ_CP040899.1"/>
</dbReference>
<reference evidence="4 5" key="1">
    <citation type="submission" date="2019-05" db="EMBL/GenBank/DDBJ databases">
        <title>Georgenia *** sp. nov., and Georgenia *** sp. nov., isolated from the intestinal contents of plateau pika (Ochotona curzoniae) in the Qinghai-Tibet plateau of China.</title>
        <authorList>
            <person name="Tian Z."/>
        </authorList>
    </citation>
    <scope>NUCLEOTIDE SEQUENCE [LARGE SCALE GENOMIC DNA]</scope>
    <source>
        <strain evidence="4 5">Z294</strain>
    </source>
</reference>